<dbReference type="InterPro" id="IPR052165">
    <property type="entry name" value="Membrane_assoc_protease"/>
</dbReference>
<accession>A0ABM9C6F7</accession>
<keyword evidence="3 5" id="KW-1133">Transmembrane helix</keyword>
<organism evidence="7 8">
    <name type="scientific">Paenibacillus plantiphilus</name>
    <dbReference type="NCBI Taxonomy" id="2905650"/>
    <lineage>
        <taxon>Bacteria</taxon>
        <taxon>Bacillati</taxon>
        <taxon>Bacillota</taxon>
        <taxon>Bacilli</taxon>
        <taxon>Bacillales</taxon>
        <taxon>Paenibacillaceae</taxon>
        <taxon>Paenibacillus</taxon>
    </lineage>
</organism>
<proteinExistence type="predicted"/>
<keyword evidence="8" id="KW-1185">Reference proteome</keyword>
<dbReference type="Pfam" id="PF01957">
    <property type="entry name" value="NfeD"/>
    <property type="match status" value="1"/>
</dbReference>
<dbReference type="InterPro" id="IPR002810">
    <property type="entry name" value="NfeD-like_C"/>
</dbReference>
<gene>
    <name evidence="7" type="ORF">PAECIP111893_02318</name>
</gene>
<dbReference type="InterPro" id="IPR012340">
    <property type="entry name" value="NA-bd_OB-fold"/>
</dbReference>
<dbReference type="Gene3D" id="2.40.50.140">
    <property type="entry name" value="Nucleic acid-binding proteins"/>
    <property type="match status" value="1"/>
</dbReference>
<evidence type="ECO:0000256" key="4">
    <source>
        <dbReference type="ARBA" id="ARBA00023136"/>
    </source>
</evidence>
<feature type="domain" description="NfeD-like C-terminal" evidence="6">
    <location>
        <begin position="82"/>
        <end position="139"/>
    </location>
</feature>
<dbReference type="RefSeq" id="WP_236342091.1">
    <property type="nucleotide sequence ID" value="NZ_CAKMMF010000011.1"/>
</dbReference>
<keyword evidence="4 5" id="KW-0472">Membrane</keyword>
<sequence length="144" mass="15439">MALWAIWLIVAGILLFLEMMTLTFYLLWLCIGAIVAAVIDVLLPGSLIAQVLIGSAVVIVLTIFTKRITRSFQKSRGFQDAVDALVGKHGVMLEDATAEAPGIVKVGNETWSAVSNDPVKKGETIVVISRGSSVLQVEKWGGNS</sequence>
<dbReference type="Proteomes" id="UP000838686">
    <property type="component" value="Unassembled WGS sequence"/>
</dbReference>
<dbReference type="PANTHER" id="PTHR33507:SF3">
    <property type="entry name" value="INNER MEMBRANE PROTEIN YBBJ"/>
    <property type="match status" value="1"/>
</dbReference>
<dbReference type="EMBL" id="CAKMMF010000011">
    <property type="protein sequence ID" value="CAH1205286.1"/>
    <property type="molecule type" value="Genomic_DNA"/>
</dbReference>
<reference evidence="7" key="1">
    <citation type="submission" date="2022-01" db="EMBL/GenBank/DDBJ databases">
        <authorList>
            <person name="Criscuolo A."/>
        </authorList>
    </citation>
    <scope>NUCLEOTIDE SEQUENCE</scope>
    <source>
        <strain evidence="7">CIP111893</strain>
    </source>
</reference>
<evidence type="ECO:0000256" key="3">
    <source>
        <dbReference type="ARBA" id="ARBA00022989"/>
    </source>
</evidence>
<evidence type="ECO:0000313" key="7">
    <source>
        <dbReference type="EMBL" id="CAH1205286.1"/>
    </source>
</evidence>
<evidence type="ECO:0000256" key="2">
    <source>
        <dbReference type="ARBA" id="ARBA00022692"/>
    </source>
</evidence>
<comment type="subcellular location">
    <subcellularLocation>
        <location evidence="1">Membrane</location>
        <topology evidence="1">Multi-pass membrane protein</topology>
    </subcellularLocation>
</comment>
<name>A0ABM9C6F7_9BACL</name>
<dbReference type="SUPFAM" id="SSF141322">
    <property type="entry name" value="NfeD domain-like"/>
    <property type="match status" value="1"/>
</dbReference>
<feature type="transmembrane region" description="Helical" evidence="5">
    <location>
        <begin position="7"/>
        <end position="39"/>
    </location>
</feature>
<comment type="caution">
    <text evidence="7">The sequence shown here is derived from an EMBL/GenBank/DDBJ whole genome shotgun (WGS) entry which is preliminary data.</text>
</comment>
<dbReference type="PANTHER" id="PTHR33507">
    <property type="entry name" value="INNER MEMBRANE PROTEIN YBBJ"/>
    <property type="match status" value="1"/>
</dbReference>
<feature type="transmembrane region" description="Helical" evidence="5">
    <location>
        <begin position="45"/>
        <end position="64"/>
    </location>
</feature>
<evidence type="ECO:0000313" key="8">
    <source>
        <dbReference type="Proteomes" id="UP000838686"/>
    </source>
</evidence>
<keyword evidence="2 5" id="KW-0812">Transmembrane</keyword>
<evidence type="ECO:0000256" key="5">
    <source>
        <dbReference type="SAM" id="Phobius"/>
    </source>
</evidence>
<evidence type="ECO:0000256" key="1">
    <source>
        <dbReference type="ARBA" id="ARBA00004141"/>
    </source>
</evidence>
<protein>
    <recommendedName>
        <fullName evidence="6">NfeD-like C-terminal domain-containing protein</fullName>
    </recommendedName>
</protein>
<evidence type="ECO:0000259" key="6">
    <source>
        <dbReference type="Pfam" id="PF01957"/>
    </source>
</evidence>